<organism evidence="2 3">
    <name type="scientific">Smittium culicis</name>
    <dbReference type="NCBI Taxonomy" id="133412"/>
    <lineage>
        <taxon>Eukaryota</taxon>
        <taxon>Fungi</taxon>
        <taxon>Fungi incertae sedis</taxon>
        <taxon>Zoopagomycota</taxon>
        <taxon>Kickxellomycotina</taxon>
        <taxon>Harpellomycetes</taxon>
        <taxon>Harpellales</taxon>
        <taxon>Legeriomycetaceae</taxon>
        <taxon>Smittium</taxon>
    </lineage>
</organism>
<dbReference type="EMBL" id="LSSM01000898">
    <property type="protein sequence ID" value="OMJ27643.1"/>
    <property type="molecule type" value="Genomic_DNA"/>
</dbReference>
<dbReference type="AlphaFoldDB" id="A0A1R1YL69"/>
<gene>
    <name evidence="2" type="ORF">AYI69_g2910</name>
</gene>
<protein>
    <submittedName>
        <fullName evidence="2">Uncharacterized protein</fullName>
    </submittedName>
</protein>
<accession>A0A1R1YL69</accession>
<proteinExistence type="predicted"/>
<evidence type="ECO:0000313" key="2">
    <source>
        <dbReference type="EMBL" id="OMJ27643.1"/>
    </source>
</evidence>
<dbReference type="Proteomes" id="UP000187429">
    <property type="component" value="Unassembled WGS sequence"/>
</dbReference>
<sequence>MEQETVTQAPMEQDQLNMSKDMVHQLLRERNSKPEPEDLNVTTRAQGTDLTVYQELTEVLPSIEEDFRSPLTEEERKIAINSCPRTSSINYKPPQLNDSALSAIKKVDSVLYGIQIALAKATRPI</sequence>
<name>A0A1R1YL69_9FUNG</name>
<keyword evidence="3" id="KW-1185">Reference proteome</keyword>
<evidence type="ECO:0000313" key="3">
    <source>
        <dbReference type="Proteomes" id="UP000187429"/>
    </source>
</evidence>
<evidence type="ECO:0000256" key="1">
    <source>
        <dbReference type="SAM" id="MobiDB-lite"/>
    </source>
</evidence>
<reference evidence="3" key="1">
    <citation type="submission" date="2017-01" db="EMBL/GenBank/DDBJ databases">
        <authorList>
            <person name="Wang Y."/>
            <person name="White M."/>
            <person name="Kvist S."/>
            <person name="Moncalvo J.-M."/>
        </authorList>
    </citation>
    <scope>NUCLEOTIDE SEQUENCE [LARGE SCALE GENOMIC DNA]</scope>
    <source>
        <strain evidence="3">ID-206-W2</strain>
    </source>
</reference>
<feature type="compositionally biased region" description="Polar residues" evidence="1">
    <location>
        <begin position="1"/>
        <end position="18"/>
    </location>
</feature>
<feature type="region of interest" description="Disordered" evidence="1">
    <location>
        <begin position="1"/>
        <end position="23"/>
    </location>
</feature>
<dbReference type="OrthoDB" id="5545891at2759"/>
<comment type="caution">
    <text evidence="2">The sequence shown here is derived from an EMBL/GenBank/DDBJ whole genome shotgun (WGS) entry which is preliminary data.</text>
</comment>